<evidence type="ECO:0000313" key="10">
    <source>
        <dbReference type="Proteomes" id="UP001523565"/>
    </source>
</evidence>
<feature type="transmembrane region" description="Helical" evidence="7">
    <location>
        <begin position="9"/>
        <end position="32"/>
    </location>
</feature>
<evidence type="ECO:0000256" key="2">
    <source>
        <dbReference type="ARBA" id="ARBA00008806"/>
    </source>
</evidence>
<reference evidence="8 10" key="1">
    <citation type="journal article" date="2022" name="Genome Biol. Evol.">
        <title>Host diet, physiology and behaviors set the stage for Lachnospiraceae cladogenesis.</title>
        <authorList>
            <person name="Vera-Ponce De Leon A."/>
            <person name="Schneider M."/>
            <person name="Jahnes B.C."/>
            <person name="Sadowski V."/>
            <person name="Camuy-Velez L.A."/>
            <person name="Duan J."/>
            <person name="Sabree Z.L."/>
        </authorList>
    </citation>
    <scope>NUCLEOTIDE SEQUENCE [LARGE SCALE GENOMIC DNA]</scope>
    <source>
        <strain evidence="8 10">PAL227</strain>
    </source>
</reference>
<proteinExistence type="inferred from homology"/>
<comment type="subcellular location">
    <subcellularLocation>
        <location evidence="1">Cell membrane</location>
        <topology evidence="1">Multi-pass membrane protein</topology>
    </subcellularLocation>
</comment>
<comment type="similarity">
    <text evidence="2">Belongs to the VirD4/TraG family.</text>
</comment>
<organism evidence="8 10">
    <name type="scientific">Ohessyouella blattaphilus</name>
    <dbReference type="NCBI Taxonomy" id="2949333"/>
    <lineage>
        <taxon>Bacteria</taxon>
        <taxon>Bacillati</taxon>
        <taxon>Bacillota</taxon>
        <taxon>Clostridia</taxon>
        <taxon>Lachnospirales</taxon>
        <taxon>Lachnospiraceae</taxon>
        <taxon>Ohessyouella</taxon>
    </lineage>
</organism>
<protein>
    <submittedName>
        <fullName evidence="8">Type IV secretory system conjugative DNA transfer family protein</fullName>
    </submittedName>
</protein>
<evidence type="ECO:0000256" key="1">
    <source>
        <dbReference type="ARBA" id="ARBA00004651"/>
    </source>
</evidence>
<evidence type="ECO:0000256" key="4">
    <source>
        <dbReference type="ARBA" id="ARBA00022692"/>
    </source>
</evidence>
<dbReference type="RefSeq" id="WP_262070445.1">
    <property type="nucleotide sequence ID" value="NZ_JAMXOC010000058.1"/>
</dbReference>
<keyword evidence="3" id="KW-1003">Cell membrane</keyword>
<evidence type="ECO:0000313" key="9">
    <source>
        <dbReference type="EMBL" id="MCP1111614.1"/>
    </source>
</evidence>
<sequence>MQTKKQTPYLMYSISLLVFLIIGYYVGAFYVIPGANFGTINETIRVIATNPFANYINEKTPAMVGLFFVLWIMFVSYYAYHYRNFYFHKEHGCEEWGDVKKLCRLLADKDESKNRIVSKNMKISKRKLSNNNMLVIGPPGTYKTTSIIIPNLLQAANTYVVLDVKGELMRTTGNYLKEKGFAIRSLNLKEPWKSDRYNPFHWIVRENDLIRLITNLHESVRKPEAMQSEPFWDDGVDLYLQALFFYEWLEAKEEKRTGSMNNILKLVNMETKKVDDKTTQLQFKMNKLAKEKGADYPPVRDYRKLKEGATETVRSIVIMVNAMLKLCETADIKRIFSGNDIDMRALGLGIDGNPHRKTALFLVLPDNDKSYNFLISMFYTCARKCGSYVARG</sequence>
<dbReference type="Pfam" id="PF02534">
    <property type="entry name" value="T4SS-DNA_transf"/>
    <property type="match status" value="1"/>
</dbReference>
<comment type="caution">
    <text evidence="8">The sequence shown here is derived from an EMBL/GenBank/DDBJ whole genome shotgun (WGS) entry which is preliminary data.</text>
</comment>
<name>A0ABT1ELK3_9FIRM</name>
<evidence type="ECO:0000256" key="7">
    <source>
        <dbReference type="SAM" id="Phobius"/>
    </source>
</evidence>
<dbReference type="CDD" id="cd01127">
    <property type="entry name" value="TrwB_TraG_TraD_VirD4"/>
    <property type="match status" value="1"/>
</dbReference>
<dbReference type="SUPFAM" id="SSF52540">
    <property type="entry name" value="P-loop containing nucleoside triphosphate hydrolases"/>
    <property type="match status" value="1"/>
</dbReference>
<dbReference type="InterPro" id="IPR027417">
    <property type="entry name" value="P-loop_NTPase"/>
</dbReference>
<dbReference type="EMBL" id="JAMZFV010000058">
    <property type="protein sequence ID" value="MCP1111588.1"/>
    <property type="molecule type" value="Genomic_DNA"/>
</dbReference>
<dbReference type="Proteomes" id="UP001523565">
    <property type="component" value="Unassembled WGS sequence"/>
</dbReference>
<dbReference type="PANTHER" id="PTHR37937:SF1">
    <property type="entry name" value="CONJUGATIVE TRANSFER: DNA TRANSPORT"/>
    <property type="match status" value="1"/>
</dbReference>
<keyword evidence="4 7" id="KW-0812">Transmembrane</keyword>
<keyword evidence="10" id="KW-1185">Reference proteome</keyword>
<evidence type="ECO:0000256" key="5">
    <source>
        <dbReference type="ARBA" id="ARBA00022989"/>
    </source>
</evidence>
<evidence type="ECO:0000256" key="6">
    <source>
        <dbReference type="ARBA" id="ARBA00023136"/>
    </source>
</evidence>
<accession>A0ABT1ELK3</accession>
<evidence type="ECO:0000313" key="8">
    <source>
        <dbReference type="EMBL" id="MCP1111588.1"/>
    </source>
</evidence>
<evidence type="ECO:0000256" key="3">
    <source>
        <dbReference type="ARBA" id="ARBA00022475"/>
    </source>
</evidence>
<feature type="transmembrane region" description="Helical" evidence="7">
    <location>
        <begin position="62"/>
        <end position="80"/>
    </location>
</feature>
<dbReference type="InterPro" id="IPR003688">
    <property type="entry name" value="TraG/VirD4"/>
</dbReference>
<dbReference type="PANTHER" id="PTHR37937">
    <property type="entry name" value="CONJUGATIVE TRANSFER: DNA TRANSPORT"/>
    <property type="match status" value="1"/>
</dbReference>
<dbReference type="InterPro" id="IPR051539">
    <property type="entry name" value="T4SS-coupling_protein"/>
</dbReference>
<keyword evidence="5 7" id="KW-1133">Transmembrane helix</keyword>
<dbReference type="EMBL" id="JAMZFV010000072">
    <property type="protein sequence ID" value="MCP1111614.1"/>
    <property type="molecule type" value="Genomic_DNA"/>
</dbReference>
<gene>
    <name evidence="8" type="ORF">NK118_15185</name>
    <name evidence="9" type="ORF">NK118_15320</name>
</gene>
<keyword evidence="6 7" id="KW-0472">Membrane</keyword>